<dbReference type="AlphaFoldDB" id="X1EZ04"/>
<keyword evidence="2" id="KW-0342">GTP-binding</keyword>
<dbReference type="InterPro" id="IPR050227">
    <property type="entry name" value="Rab"/>
</dbReference>
<dbReference type="PANTHER" id="PTHR47977">
    <property type="entry name" value="RAS-RELATED PROTEIN RAB"/>
    <property type="match status" value="1"/>
</dbReference>
<dbReference type="GO" id="GO:0005525">
    <property type="term" value="F:GTP binding"/>
    <property type="evidence" value="ECO:0007669"/>
    <property type="project" value="UniProtKB-KW"/>
</dbReference>
<keyword evidence="1" id="KW-0547">Nucleotide-binding</keyword>
<dbReference type="GO" id="GO:0003924">
    <property type="term" value="F:GTPase activity"/>
    <property type="evidence" value="ECO:0007669"/>
    <property type="project" value="InterPro"/>
</dbReference>
<evidence type="ECO:0000313" key="3">
    <source>
        <dbReference type="EMBL" id="GAH13828.1"/>
    </source>
</evidence>
<dbReference type="InterPro" id="IPR027417">
    <property type="entry name" value="P-loop_NTPase"/>
</dbReference>
<dbReference type="SMART" id="SM00175">
    <property type="entry name" value="RAB"/>
    <property type="match status" value="1"/>
</dbReference>
<reference evidence="3" key="1">
    <citation type="journal article" date="2014" name="Front. Microbiol.">
        <title>High frequency of phylogenetically diverse reductive dehalogenase-homologous genes in deep subseafloor sedimentary metagenomes.</title>
        <authorList>
            <person name="Kawai M."/>
            <person name="Futagami T."/>
            <person name="Toyoda A."/>
            <person name="Takaki Y."/>
            <person name="Nishi S."/>
            <person name="Hori S."/>
            <person name="Arai W."/>
            <person name="Tsubouchi T."/>
            <person name="Morono Y."/>
            <person name="Uchiyama I."/>
            <person name="Ito T."/>
            <person name="Fujiyama A."/>
            <person name="Inagaki F."/>
            <person name="Takami H."/>
        </authorList>
    </citation>
    <scope>NUCLEOTIDE SEQUENCE</scope>
    <source>
        <strain evidence="3">Expedition CK06-06</strain>
    </source>
</reference>
<evidence type="ECO:0000256" key="1">
    <source>
        <dbReference type="ARBA" id="ARBA00022741"/>
    </source>
</evidence>
<organism evidence="3">
    <name type="scientific">marine sediment metagenome</name>
    <dbReference type="NCBI Taxonomy" id="412755"/>
    <lineage>
        <taxon>unclassified sequences</taxon>
        <taxon>metagenomes</taxon>
        <taxon>ecological metagenomes</taxon>
    </lineage>
</organism>
<comment type="caution">
    <text evidence="3">The sequence shown here is derived from an EMBL/GenBank/DDBJ whole genome shotgun (WGS) entry which is preliminary data.</text>
</comment>
<evidence type="ECO:0008006" key="4">
    <source>
        <dbReference type="Google" id="ProtNLM"/>
    </source>
</evidence>
<dbReference type="PROSITE" id="PS51419">
    <property type="entry name" value="RAB"/>
    <property type="match status" value="1"/>
</dbReference>
<dbReference type="Pfam" id="PF00071">
    <property type="entry name" value="Ras"/>
    <property type="match status" value="1"/>
</dbReference>
<gene>
    <name evidence="3" type="ORF">S01H4_64804</name>
</gene>
<name>X1EZ04_9ZZZZ</name>
<proteinExistence type="predicted"/>
<evidence type="ECO:0000256" key="2">
    <source>
        <dbReference type="ARBA" id="ARBA00023134"/>
    </source>
</evidence>
<sequence length="79" mass="9166">MTIGADFSIKTFEIEGKKVVVRIWDFAGEERFKVLLPSFAKGADGGIFMYDISRYTSIKNLDDWLSIFERNVRDKQIQI</sequence>
<feature type="non-terminal residue" evidence="3">
    <location>
        <position position="79"/>
    </location>
</feature>
<dbReference type="Gene3D" id="3.40.50.300">
    <property type="entry name" value="P-loop containing nucleotide triphosphate hydrolases"/>
    <property type="match status" value="1"/>
</dbReference>
<accession>X1EZ04</accession>
<protein>
    <recommendedName>
        <fullName evidence="4">GTP-binding protein</fullName>
    </recommendedName>
</protein>
<dbReference type="SUPFAM" id="SSF52540">
    <property type="entry name" value="P-loop containing nucleoside triphosphate hydrolases"/>
    <property type="match status" value="1"/>
</dbReference>
<dbReference type="EMBL" id="BART01039427">
    <property type="protein sequence ID" value="GAH13828.1"/>
    <property type="molecule type" value="Genomic_DNA"/>
</dbReference>
<dbReference type="InterPro" id="IPR001806">
    <property type="entry name" value="Small_GTPase"/>
</dbReference>